<organism evidence="3 4">
    <name type="scientific">Cryptotermes secundus</name>
    <dbReference type="NCBI Taxonomy" id="105785"/>
    <lineage>
        <taxon>Eukaryota</taxon>
        <taxon>Metazoa</taxon>
        <taxon>Ecdysozoa</taxon>
        <taxon>Arthropoda</taxon>
        <taxon>Hexapoda</taxon>
        <taxon>Insecta</taxon>
        <taxon>Pterygota</taxon>
        <taxon>Neoptera</taxon>
        <taxon>Polyneoptera</taxon>
        <taxon>Dictyoptera</taxon>
        <taxon>Blattodea</taxon>
        <taxon>Blattoidea</taxon>
        <taxon>Termitoidae</taxon>
        <taxon>Kalotermitidae</taxon>
        <taxon>Cryptotermitinae</taxon>
        <taxon>Cryptotermes</taxon>
    </lineage>
</organism>
<reference evidence="3 4" key="1">
    <citation type="submission" date="2017-12" db="EMBL/GenBank/DDBJ databases">
        <title>Hemimetabolous genomes reveal molecular basis of termite eusociality.</title>
        <authorList>
            <person name="Harrison M.C."/>
            <person name="Jongepier E."/>
            <person name="Robertson H.M."/>
            <person name="Arning N."/>
            <person name="Bitard-Feildel T."/>
            <person name="Chao H."/>
            <person name="Childers C.P."/>
            <person name="Dinh H."/>
            <person name="Doddapaneni H."/>
            <person name="Dugan S."/>
            <person name="Gowin J."/>
            <person name="Greiner C."/>
            <person name="Han Y."/>
            <person name="Hu H."/>
            <person name="Hughes D.S.T."/>
            <person name="Huylmans A.-K."/>
            <person name="Kemena C."/>
            <person name="Kremer L.P.M."/>
            <person name="Lee S.L."/>
            <person name="Lopez-Ezquerra A."/>
            <person name="Mallet L."/>
            <person name="Monroy-Kuhn J.M."/>
            <person name="Moser A."/>
            <person name="Murali S.C."/>
            <person name="Muzny D.M."/>
            <person name="Otani S."/>
            <person name="Piulachs M.-D."/>
            <person name="Poelchau M."/>
            <person name="Qu J."/>
            <person name="Schaub F."/>
            <person name="Wada-Katsumata A."/>
            <person name="Worley K.C."/>
            <person name="Xie Q."/>
            <person name="Ylla G."/>
            <person name="Poulsen M."/>
            <person name="Gibbs R.A."/>
            <person name="Schal C."/>
            <person name="Richards S."/>
            <person name="Belles X."/>
            <person name="Korb J."/>
            <person name="Bornberg-Bauer E."/>
        </authorList>
    </citation>
    <scope>NUCLEOTIDE SEQUENCE [LARGE SCALE GENOMIC DNA]</scope>
    <source>
        <tissue evidence="3">Whole body</tissue>
    </source>
</reference>
<feature type="domain" description="DUF4780" evidence="2">
    <location>
        <begin position="306"/>
        <end position="475"/>
    </location>
</feature>
<feature type="region of interest" description="Disordered" evidence="1">
    <location>
        <begin position="237"/>
        <end position="284"/>
    </location>
</feature>
<dbReference type="InParanoid" id="A0A2J7Q358"/>
<name>A0A2J7Q358_9NEOP</name>
<comment type="caution">
    <text evidence="3">The sequence shown here is derived from an EMBL/GenBank/DDBJ whole genome shotgun (WGS) entry which is preliminary data.</text>
</comment>
<protein>
    <recommendedName>
        <fullName evidence="2">DUF4780 domain-containing protein</fullName>
    </recommendedName>
</protein>
<feature type="region of interest" description="Disordered" evidence="1">
    <location>
        <begin position="57"/>
        <end position="102"/>
    </location>
</feature>
<feature type="region of interest" description="Disordered" evidence="1">
    <location>
        <begin position="479"/>
        <end position="532"/>
    </location>
</feature>
<feature type="compositionally biased region" description="Polar residues" evidence="1">
    <location>
        <begin position="509"/>
        <end position="532"/>
    </location>
</feature>
<dbReference type="AlphaFoldDB" id="A0A2J7Q358"/>
<feature type="region of interest" description="Disordered" evidence="1">
    <location>
        <begin position="1"/>
        <end position="30"/>
    </location>
</feature>
<proteinExistence type="predicted"/>
<dbReference type="InterPro" id="IPR031961">
    <property type="entry name" value="DUF4780"/>
</dbReference>
<dbReference type="Proteomes" id="UP000235965">
    <property type="component" value="Unassembled WGS sequence"/>
</dbReference>
<dbReference type="Pfam" id="PF16012">
    <property type="entry name" value="DUF4780"/>
    <property type="match status" value="1"/>
</dbReference>
<evidence type="ECO:0000313" key="3">
    <source>
        <dbReference type="EMBL" id="PNF23007.1"/>
    </source>
</evidence>
<feature type="compositionally biased region" description="Polar residues" evidence="1">
    <location>
        <begin position="82"/>
        <end position="100"/>
    </location>
</feature>
<sequence>MTRGTKMKGTKIKTGRMDLKQKCDSPPGGSLQEILQQGARSSGAPLRCTVATSEPAVEISAKGRDEPLVQNLPEAKPETTPLGVSSTDIPLQGASTSSIPTVGEGLGPQVPVVSGFRLVKKLSGCAKRKLKKARARASEAGTGGIQQPGNSGAPLRGLVASSKPAVEISAKGRDEPVVQNLPEAKPETTPLGVSSTDIPLQGASTSSIPTVGEGLGPQVPVVSGFRLVKKLSGCARRKRKMARARPSEAGTGGIQQPGIAASPKQGETPTGTFKRPRSEERTPTEMARALKRSRDAKGPETYNETVTNIKVAIFRETYPEDKLTEGDQNSILDVLGGVLRRTPSRELPHLKSHRLEGGALIYICADQQSGQWLIKAIDNYRLESGARLKATDAIKLPKPVKVAIKTWDKVAQNQEELLNWIAHLNPGLHTERWRVLDTQSEPKGQRLILLIDRDSYTTIQRTGYKLFTGLSQSTVKVLKDPEAHQQETVIDTASSESGSEGEGDGVPTPSDQSRADQGTPSNGTQSETRTEQ</sequence>
<dbReference type="OrthoDB" id="6911085at2759"/>
<gene>
    <name evidence="3" type="ORF">B7P43_G10382</name>
</gene>
<feature type="region of interest" description="Disordered" evidence="1">
    <location>
        <begin position="137"/>
        <end position="197"/>
    </location>
</feature>
<evidence type="ECO:0000313" key="4">
    <source>
        <dbReference type="Proteomes" id="UP000235965"/>
    </source>
</evidence>
<evidence type="ECO:0000259" key="2">
    <source>
        <dbReference type="Pfam" id="PF16012"/>
    </source>
</evidence>
<evidence type="ECO:0000256" key="1">
    <source>
        <dbReference type="SAM" id="MobiDB-lite"/>
    </source>
</evidence>
<accession>A0A2J7Q358</accession>
<keyword evidence="4" id="KW-1185">Reference proteome</keyword>
<dbReference type="EMBL" id="NEVH01019070">
    <property type="protein sequence ID" value="PNF23007.1"/>
    <property type="molecule type" value="Genomic_DNA"/>
</dbReference>
<feature type="compositionally biased region" description="Basic residues" evidence="1">
    <location>
        <begin position="1"/>
        <end position="14"/>
    </location>
</feature>